<evidence type="ECO:0000313" key="9">
    <source>
        <dbReference type="EMBL" id="PWW43295.1"/>
    </source>
</evidence>
<feature type="domain" description="Beta-xylosidase C-terminal Concanavalin A-like" evidence="8">
    <location>
        <begin position="504"/>
        <end position="689"/>
    </location>
</feature>
<dbReference type="InterPro" id="IPR003305">
    <property type="entry name" value="CenC_carb-bd"/>
</dbReference>
<dbReference type="InterPro" id="IPR051795">
    <property type="entry name" value="Glycosyl_Hydrlase_43"/>
</dbReference>
<evidence type="ECO:0000256" key="1">
    <source>
        <dbReference type="ARBA" id="ARBA00009865"/>
    </source>
</evidence>
<proteinExistence type="inferred from homology"/>
<sequence length="689" mass="74566">MWKRIGLLLLVLPLFVMSFPVAPTSAATTFSNPVIHADVPDSDVIRVGNAYYMTSTTMHMNPGVPIMKSYDLVNWEIVNYVYDTYANTDSHNLNNSLNEYGRGSWASSLRYNNGVYYVAFSSLSTGKTYIYKTSNIETGPWSIATLGSYYHDASLLFDNGRVFLVHGTDNISIVELNAEATAVKAGGLNQVLIANASNVAGSNFIVKAEGAHIQKINGKYYVFLIAWPTGDGRVQIVYRADSLTGPYTGRVVLRDSGIAQGGIVDTAAGSWYGLLFRDSGAVGRIPYLVPVTWSDNWPVFGVNGKVPLTMNVPVEGYPAKKIYGSDEFNAGSGTDTGSVQPLLVNGGFEEASLSPWTSNNTASIAATSSEFFGGSKSLLVSGRQQTAGGVKQVITGKVTQGGMYTFSAKVKYTTGPATKTFNLSIQNGPSYMGISIMGSATLTRGQWGTIQGTYTVPANADLSQTFVFLETPYSSNPDPANDLMDFYVDDVSFNTTAATGGTSTGLAKFWQWNHNPDPVNWSLTQRSGFMRLTTGKVSPSILEARNTLTQRTFGPKSTGMVAMETAGMKDGDYAGLAAFQARYGFVGVKVSGNAKSIVMVNAGSGTTTEVASVPLNQNRVYFRVMCDFTNQTDKAYFAYSLEGTNWTTIGNTLQMSYTLPHFMGYRFALFNYATKSTGGFVDFDYFRVE</sequence>
<dbReference type="GO" id="GO:0005975">
    <property type="term" value="P:carbohydrate metabolic process"/>
    <property type="evidence" value="ECO:0007669"/>
    <property type="project" value="InterPro"/>
</dbReference>
<keyword evidence="6" id="KW-0732">Signal</keyword>
<feature type="signal peptide" evidence="6">
    <location>
        <begin position="1"/>
        <end position="22"/>
    </location>
</feature>
<keyword evidence="3" id="KW-0326">Glycosidase</keyword>
<dbReference type="CDD" id="cd09001">
    <property type="entry name" value="GH43_FsAxh1-like"/>
    <property type="match status" value="1"/>
</dbReference>
<dbReference type="Pfam" id="PF02018">
    <property type="entry name" value="CBM_4_9"/>
    <property type="match status" value="1"/>
</dbReference>
<organism evidence="9 10">
    <name type="scientific">Paenibacillus pabuli</name>
    <dbReference type="NCBI Taxonomy" id="1472"/>
    <lineage>
        <taxon>Bacteria</taxon>
        <taxon>Bacillati</taxon>
        <taxon>Bacillota</taxon>
        <taxon>Bacilli</taxon>
        <taxon>Bacillales</taxon>
        <taxon>Paenibacillaceae</taxon>
        <taxon>Paenibacillus</taxon>
    </lineage>
</organism>
<dbReference type="AlphaFoldDB" id="A0A855YA46"/>
<dbReference type="Pfam" id="PF04616">
    <property type="entry name" value="Glyco_hydro_43"/>
    <property type="match status" value="1"/>
</dbReference>
<evidence type="ECO:0000256" key="3">
    <source>
        <dbReference type="ARBA" id="ARBA00023295"/>
    </source>
</evidence>
<dbReference type="InterPro" id="IPR041542">
    <property type="entry name" value="GH43_C2"/>
</dbReference>
<feature type="site" description="Important for catalytic activity, responsible for pKa modulation of the active site Glu and correct orientation of both the proton donor and substrate" evidence="5">
    <location>
        <position position="152"/>
    </location>
</feature>
<keyword evidence="2" id="KW-0378">Hydrolase</keyword>
<comment type="similarity">
    <text evidence="1">Belongs to the glycosyl hydrolase 43 family.</text>
</comment>
<protein>
    <submittedName>
        <fullName evidence="9">Carbohydrate binding protein</fullName>
    </submittedName>
</protein>
<dbReference type="RefSeq" id="WP_109998863.1">
    <property type="nucleotide sequence ID" value="NZ_QGTZ01000003.1"/>
</dbReference>
<evidence type="ECO:0000256" key="2">
    <source>
        <dbReference type="ARBA" id="ARBA00022801"/>
    </source>
</evidence>
<evidence type="ECO:0000259" key="7">
    <source>
        <dbReference type="Pfam" id="PF02018"/>
    </source>
</evidence>
<dbReference type="Gene3D" id="2.115.10.20">
    <property type="entry name" value="Glycosyl hydrolase domain, family 43"/>
    <property type="match status" value="1"/>
</dbReference>
<dbReference type="GO" id="GO:0004553">
    <property type="term" value="F:hydrolase activity, hydrolyzing O-glycosyl compounds"/>
    <property type="evidence" value="ECO:0007669"/>
    <property type="project" value="InterPro"/>
</dbReference>
<feature type="active site" description="Proton donor" evidence="4">
    <location>
        <position position="209"/>
    </location>
</feature>
<name>A0A855YA46_9BACL</name>
<dbReference type="InterPro" id="IPR008979">
    <property type="entry name" value="Galactose-bd-like_sf"/>
</dbReference>
<evidence type="ECO:0000256" key="4">
    <source>
        <dbReference type="PIRSR" id="PIRSR606710-1"/>
    </source>
</evidence>
<dbReference type="InterPro" id="IPR013320">
    <property type="entry name" value="ConA-like_dom_sf"/>
</dbReference>
<feature type="active site" description="Proton acceptor" evidence="4">
    <location>
        <position position="41"/>
    </location>
</feature>
<gene>
    <name evidence="9" type="ORF">DET56_103343</name>
</gene>
<feature type="chain" id="PRO_5039422145" evidence="6">
    <location>
        <begin position="23"/>
        <end position="689"/>
    </location>
</feature>
<dbReference type="PANTHER" id="PTHR42812">
    <property type="entry name" value="BETA-XYLOSIDASE"/>
    <property type="match status" value="1"/>
</dbReference>
<dbReference type="SUPFAM" id="SSF49899">
    <property type="entry name" value="Concanavalin A-like lectins/glucanases"/>
    <property type="match status" value="1"/>
</dbReference>
<dbReference type="SUPFAM" id="SSF75005">
    <property type="entry name" value="Arabinanase/levansucrase/invertase"/>
    <property type="match status" value="1"/>
</dbReference>
<dbReference type="Proteomes" id="UP000247078">
    <property type="component" value="Unassembled WGS sequence"/>
</dbReference>
<feature type="domain" description="CBM-cenC" evidence="7">
    <location>
        <begin position="341"/>
        <end position="469"/>
    </location>
</feature>
<accession>A0A855YA46</accession>
<dbReference type="EMBL" id="QGTZ01000003">
    <property type="protein sequence ID" value="PWW43295.1"/>
    <property type="molecule type" value="Genomic_DNA"/>
</dbReference>
<comment type="caution">
    <text evidence="9">The sequence shown here is derived from an EMBL/GenBank/DDBJ whole genome shotgun (WGS) entry which is preliminary data.</text>
</comment>
<evidence type="ECO:0000256" key="6">
    <source>
        <dbReference type="SAM" id="SignalP"/>
    </source>
</evidence>
<dbReference type="PANTHER" id="PTHR42812:SF12">
    <property type="entry name" value="BETA-XYLOSIDASE-RELATED"/>
    <property type="match status" value="1"/>
</dbReference>
<dbReference type="Gene3D" id="2.60.120.260">
    <property type="entry name" value="Galactose-binding domain-like"/>
    <property type="match status" value="1"/>
</dbReference>
<evidence type="ECO:0000256" key="5">
    <source>
        <dbReference type="PIRSR" id="PIRSR606710-2"/>
    </source>
</evidence>
<evidence type="ECO:0000259" key="8">
    <source>
        <dbReference type="Pfam" id="PF17851"/>
    </source>
</evidence>
<dbReference type="Pfam" id="PF17851">
    <property type="entry name" value="GH43_C2"/>
    <property type="match status" value="1"/>
</dbReference>
<reference evidence="9 10" key="1">
    <citation type="submission" date="2018-05" db="EMBL/GenBank/DDBJ databases">
        <title>Freshwater and sediment microbial communities from various areas in North America, analyzing microbe dynamics in response to fracking.</title>
        <authorList>
            <person name="Lamendella R."/>
        </authorList>
    </citation>
    <scope>NUCLEOTIDE SEQUENCE [LARGE SCALE GENOMIC DNA]</scope>
    <source>
        <strain evidence="9 10">DB-3</strain>
    </source>
</reference>
<evidence type="ECO:0000313" key="10">
    <source>
        <dbReference type="Proteomes" id="UP000247078"/>
    </source>
</evidence>
<dbReference type="SUPFAM" id="SSF49785">
    <property type="entry name" value="Galactose-binding domain-like"/>
    <property type="match status" value="1"/>
</dbReference>
<dbReference type="InterPro" id="IPR006710">
    <property type="entry name" value="Glyco_hydro_43"/>
</dbReference>
<dbReference type="InterPro" id="IPR023296">
    <property type="entry name" value="Glyco_hydro_beta-prop_sf"/>
</dbReference>
<dbReference type="Gene3D" id="2.60.120.200">
    <property type="match status" value="1"/>
</dbReference>